<dbReference type="SUPFAM" id="SSF51735">
    <property type="entry name" value="NAD(P)-binding Rossmann-fold domains"/>
    <property type="match status" value="1"/>
</dbReference>
<feature type="domain" description="Cation/H+ exchanger transmembrane" evidence="11">
    <location>
        <begin position="27"/>
        <end position="390"/>
    </location>
</feature>
<evidence type="ECO:0000256" key="2">
    <source>
        <dbReference type="ARBA" id="ARBA00022448"/>
    </source>
</evidence>
<evidence type="ECO:0000256" key="6">
    <source>
        <dbReference type="ARBA" id="ARBA00022989"/>
    </source>
</evidence>
<keyword evidence="5 10" id="KW-0812">Transmembrane</keyword>
<evidence type="ECO:0000256" key="3">
    <source>
        <dbReference type="ARBA" id="ARBA00022449"/>
    </source>
</evidence>
<feature type="transmembrane region" description="Helical" evidence="10">
    <location>
        <begin position="297"/>
        <end position="314"/>
    </location>
</feature>
<dbReference type="InterPro" id="IPR036291">
    <property type="entry name" value="NAD(P)-bd_dom_sf"/>
</dbReference>
<dbReference type="Gene3D" id="3.40.50.720">
    <property type="entry name" value="NAD(P)-binding Rossmann-like Domain"/>
    <property type="match status" value="1"/>
</dbReference>
<dbReference type="Gene3D" id="1.20.1530.20">
    <property type="match status" value="1"/>
</dbReference>
<feature type="transmembrane region" description="Helical" evidence="10">
    <location>
        <begin position="225"/>
        <end position="241"/>
    </location>
</feature>
<dbReference type="InterPro" id="IPR038770">
    <property type="entry name" value="Na+/solute_symporter_sf"/>
</dbReference>
<reference evidence="12 13" key="1">
    <citation type="journal article" date="2019" name="Int. J. Syst. Evol. Microbiol.">
        <title>The Global Catalogue of Microorganisms (GCM) 10K type strain sequencing project: providing services to taxonomists for standard genome sequencing and annotation.</title>
        <authorList>
            <consortium name="The Broad Institute Genomics Platform"/>
            <consortium name="The Broad Institute Genome Sequencing Center for Infectious Disease"/>
            <person name="Wu L."/>
            <person name="Ma J."/>
        </authorList>
    </citation>
    <scope>NUCLEOTIDE SEQUENCE [LARGE SCALE GENOMIC DNA]</scope>
    <source>
        <strain evidence="12 13">JCM 16211</strain>
    </source>
</reference>
<dbReference type="PANTHER" id="PTHR32507:SF0">
    <property type="entry name" value="NA(+)_H(+) ANTIPORTER 2-RELATED"/>
    <property type="match status" value="1"/>
</dbReference>
<keyword evidence="6 10" id="KW-1133">Transmembrane helix</keyword>
<gene>
    <name evidence="12" type="ORF">GCM10009123_19920</name>
</gene>
<comment type="subcellular location">
    <subcellularLocation>
        <location evidence="1">Cell membrane</location>
        <topology evidence="1">Multi-pass membrane protein</topology>
    </subcellularLocation>
</comment>
<feature type="transmembrane region" description="Helical" evidence="10">
    <location>
        <begin position="187"/>
        <end position="213"/>
    </location>
</feature>
<accession>A0ABN0T4T5</accession>
<keyword evidence="4" id="KW-1003">Cell membrane</keyword>
<keyword evidence="3" id="KW-0050">Antiport</keyword>
<dbReference type="PANTHER" id="PTHR32507">
    <property type="entry name" value="NA(+)/H(+) ANTIPORTER 1"/>
    <property type="match status" value="1"/>
</dbReference>
<dbReference type="EMBL" id="BAAAFM010000008">
    <property type="protein sequence ID" value="GAA0212659.1"/>
    <property type="molecule type" value="Genomic_DNA"/>
</dbReference>
<protein>
    <submittedName>
        <fullName evidence="12">Sodium:proton antiporter</fullName>
    </submittedName>
</protein>
<evidence type="ECO:0000256" key="1">
    <source>
        <dbReference type="ARBA" id="ARBA00004651"/>
    </source>
</evidence>
<evidence type="ECO:0000256" key="7">
    <source>
        <dbReference type="ARBA" id="ARBA00023065"/>
    </source>
</evidence>
<keyword evidence="13" id="KW-1185">Reference proteome</keyword>
<keyword evidence="8 10" id="KW-0472">Membrane</keyword>
<feature type="transmembrane region" description="Helical" evidence="10">
    <location>
        <begin position="65"/>
        <end position="84"/>
    </location>
</feature>
<comment type="caution">
    <text evidence="12">The sequence shown here is derived from an EMBL/GenBank/DDBJ whole genome shotgun (WGS) entry which is preliminary data.</text>
</comment>
<evidence type="ECO:0000313" key="13">
    <source>
        <dbReference type="Proteomes" id="UP001501221"/>
    </source>
</evidence>
<feature type="compositionally biased region" description="Basic and acidic residues" evidence="9">
    <location>
        <begin position="631"/>
        <end position="642"/>
    </location>
</feature>
<feature type="region of interest" description="Disordered" evidence="9">
    <location>
        <begin position="609"/>
        <end position="642"/>
    </location>
</feature>
<feature type="transmembrane region" description="Helical" evidence="10">
    <location>
        <begin position="335"/>
        <end position="355"/>
    </location>
</feature>
<evidence type="ECO:0000313" key="12">
    <source>
        <dbReference type="EMBL" id="GAA0212659.1"/>
    </source>
</evidence>
<feature type="transmembrane region" description="Helical" evidence="10">
    <location>
        <begin position="96"/>
        <end position="117"/>
    </location>
</feature>
<evidence type="ECO:0000256" key="10">
    <source>
        <dbReference type="SAM" id="Phobius"/>
    </source>
</evidence>
<dbReference type="InterPro" id="IPR006153">
    <property type="entry name" value="Cation/H_exchanger_TM"/>
</dbReference>
<feature type="transmembrane region" description="Helical" evidence="10">
    <location>
        <begin position="123"/>
        <end position="143"/>
    </location>
</feature>
<organism evidence="12 13">
    <name type="scientific">Kangiella japonica</name>
    <dbReference type="NCBI Taxonomy" id="647384"/>
    <lineage>
        <taxon>Bacteria</taxon>
        <taxon>Pseudomonadati</taxon>
        <taxon>Pseudomonadota</taxon>
        <taxon>Gammaproteobacteria</taxon>
        <taxon>Kangiellales</taxon>
        <taxon>Kangiellaceae</taxon>
        <taxon>Kangiella</taxon>
    </lineage>
</organism>
<evidence type="ECO:0000256" key="4">
    <source>
        <dbReference type="ARBA" id="ARBA00022475"/>
    </source>
</evidence>
<proteinExistence type="predicted"/>
<evidence type="ECO:0000256" key="5">
    <source>
        <dbReference type="ARBA" id="ARBA00022692"/>
    </source>
</evidence>
<name>A0ABN0T4T5_9GAMM</name>
<evidence type="ECO:0000256" key="8">
    <source>
        <dbReference type="ARBA" id="ARBA00023136"/>
    </source>
</evidence>
<feature type="transmembrane region" description="Helical" evidence="10">
    <location>
        <begin position="275"/>
        <end position="291"/>
    </location>
</feature>
<feature type="region of interest" description="Disordered" evidence="9">
    <location>
        <begin position="501"/>
        <end position="523"/>
    </location>
</feature>
<evidence type="ECO:0000259" key="11">
    <source>
        <dbReference type="Pfam" id="PF00999"/>
    </source>
</evidence>
<sequence length="642" mass="70705">MTNIMLTLDLALILSGILALGIGAQWLSWYLKQPSILLLLLIGIVIGPVFGFFDPDQALGDLLFPFISLGVAVILFEGSLTLEFHEVKSHGRVVQMLVSVGVLITITIVSLVAYFLFEMDPKIAILFGALVCVTGPTVIVPILRSVRPNKNISNILRWEGIIIDPIGAIAVVLVYEYIISGGSGDHALLVFGEILLISSLIGMIGAYVLAVLFKKHLIPEYLRNVFALAFVLLLFSISNHIEHESGLLTVTIMGVALANWPKFEKDDLLDFKESLSLLLISVLFIVLAARLDLESLLSIGIPSLILLAVVMFVARPISVWASSIGSKLKVNEKLMISWIGPRGIVAAAISSLFAIKLEEYNLAGTEYLVPLVFVIIIGTVLIQSLGAKPIGNLLGVREASDNGVLIIGSNPVALKVAQSLRDSGFDVIMAHNNYTNISRARMEGVKTYFGNPVSDHADRNLDLIGFGHLFAMSMDRELNTLCEINYRHDFGKKNIYRLKFNDDRSKSNGKNKQNGEKKNNRQERTDYWQSAWLFGEEVSYGKLASMIANNAKIKTTNITENYSYEQYRTDNKNHIALFMIDKSGSLQVFSSETGKNIDSGTKIIALVHDPDNKKNIPSDNPANKGQKKLKTLADKEKSIDDD</sequence>
<keyword evidence="7" id="KW-0406">Ion transport</keyword>
<dbReference type="Pfam" id="PF00999">
    <property type="entry name" value="Na_H_Exchanger"/>
    <property type="match status" value="1"/>
</dbReference>
<feature type="transmembrane region" description="Helical" evidence="10">
    <location>
        <begin position="6"/>
        <end position="29"/>
    </location>
</feature>
<dbReference type="Proteomes" id="UP001501221">
    <property type="component" value="Unassembled WGS sequence"/>
</dbReference>
<keyword evidence="2" id="KW-0813">Transport</keyword>
<feature type="transmembrane region" description="Helical" evidence="10">
    <location>
        <begin position="155"/>
        <end position="175"/>
    </location>
</feature>
<feature type="transmembrane region" description="Helical" evidence="10">
    <location>
        <begin position="36"/>
        <end position="53"/>
    </location>
</feature>
<evidence type="ECO:0000256" key="9">
    <source>
        <dbReference type="SAM" id="MobiDB-lite"/>
    </source>
</evidence>
<feature type="transmembrane region" description="Helical" evidence="10">
    <location>
        <begin position="367"/>
        <end position="387"/>
    </location>
</feature>
<feature type="compositionally biased region" description="Basic and acidic residues" evidence="9">
    <location>
        <begin position="513"/>
        <end position="523"/>
    </location>
</feature>